<protein>
    <submittedName>
        <fullName evidence="1">Uncharacterized protein</fullName>
    </submittedName>
</protein>
<reference evidence="1 2" key="1">
    <citation type="journal article" date="2020" name="Biotechnol. Biofuels">
        <title>New insights from the biogas microbiome by comprehensive genome-resolved metagenomics of nearly 1600 species originating from multiple anaerobic digesters.</title>
        <authorList>
            <person name="Campanaro S."/>
            <person name="Treu L."/>
            <person name="Rodriguez-R L.M."/>
            <person name="Kovalovszki A."/>
            <person name="Ziels R.M."/>
            <person name="Maus I."/>
            <person name="Zhu X."/>
            <person name="Kougias P.G."/>
            <person name="Basile A."/>
            <person name="Luo G."/>
            <person name="Schluter A."/>
            <person name="Konstantinidis K.T."/>
            <person name="Angelidaki I."/>
        </authorList>
    </citation>
    <scope>NUCLEOTIDE SEQUENCE [LARGE SCALE GENOMIC DNA]</scope>
    <source>
        <strain evidence="1">AS22ysBPME_79</strain>
    </source>
</reference>
<name>A0A7K4BZX2_9ARCH</name>
<organism evidence="1 2">
    <name type="scientific">Candidatus Iainarchaeum sp</name>
    <dbReference type="NCBI Taxonomy" id="3101447"/>
    <lineage>
        <taxon>Archaea</taxon>
        <taxon>Candidatus Iainarchaeota</taxon>
        <taxon>Candidatus Iainarchaeia</taxon>
        <taxon>Candidatus Iainarchaeales</taxon>
        <taxon>Candidatus Iainarchaeaceae</taxon>
        <taxon>Candidatus Iainarchaeum</taxon>
    </lineage>
</organism>
<sequence>MISLGFKNRAGRVVVKPQRGVVGKNKIAERARLANNARVANASKGRGNPAFASMMRTNPRKLNVQRTPSRTPAKKGFIARIFGRK</sequence>
<dbReference type="Proteomes" id="UP000526302">
    <property type="component" value="Unassembled WGS sequence"/>
</dbReference>
<dbReference type="EMBL" id="JAAZKV010000022">
    <property type="protein sequence ID" value="NMA44752.1"/>
    <property type="molecule type" value="Genomic_DNA"/>
</dbReference>
<comment type="caution">
    <text evidence="1">The sequence shown here is derived from an EMBL/GenBank/DDBJ whole genome shotgun (WGS) entry which is preliminary data.</text>
</comment>
<gene>
    <name evidence="1" type="ORF">GX950_03015</name>
</gene>
<dbReference type="AlphaFoldDB" id="A0A7K4BZX2"/>
<accession>A0A7K4BZX2</accession>
<evidence type="ECO:0000313" key="2">
    <source>
        <dbReference type="Proteomes" id="UP000526302"/>
    </source>
</evidence>
<proteinExistence type="predicted"/>
<evidence type="ECO:0000313" key="1">
    <source>
        <dbReference type="EMBL" id="NMA44752.1"/>
    </source>
</evidence>